<dbReference type="AlphaFoldDB" id="A0A852V1V6"/>
<keyword evidence="4" id="KW-1185">Reference proteome</keyword>
<evidence type="ECO:0000313" key="3">
    <source>
        <dbReference type="EMBL" id="NYF41224.1"/>
    </source>
</evidence>
<evidence type="ECO:0000259" key="2">
    <source>
        <dbReference type="Pfam" id="PF26366"/>
    </source>
</evidence>
<dbReference type="Pfam" id="PF26366">
    <property type="entry name" value="DUF8094"/>
    <property type="match status" value="1"/>
</dbReference>
<dbReference type="EMBL" id="JACCCO010000001">
    <property type="protein sequence ID" value="NYF41224.1"/>
    <property type="molecule type" value="Genomic_DNA"/>
</dbReference>
<organism evidence="3 4">
    <name type="scientific">Streptosporangium sandarakinum</name>
    <dbReference type="NCBI Taxonomy" id="1260955"/>
    <lineage>
        <taxon>Bacteria</taxon>
        <taxon>Bacillati</taxon>
        <taxon>Actinomycetota</taxon>
        <taxon>Actinomycetes</taxon>
        <taxon>Streptosporangiales</taxon>
        <taxon>Streptosporangiaceae</taxon>
        <taxon>Streptosporangium</taxon>
    </lineage>
</organism>
<sequence length="308" mass="32868">MVPPPPVSSPSPADSSAKGGSAQLTAKQAYRIHSDYQRGLSAAQRDLDQAAMGKLEGGLAVQMTRAGFKTAEMEGSSVAAGIWPNPRVWIPRHVAGRPDWFVAISTKPGVGRVADLMSSTPDGWRLVASAADTRPTPDRFPVIATDDDGYATSLSENATGLVATPRQVVDAHLASMERAEIDPMFADGPWTSDIALFWQEERAQLEDAGWSLTLSYLPEGPVRALRTADGGALVWYGARSTDTRKVERPGARVALKGAAAVRTGNRSFAHSARASYGRMYVTYIPPAGSPDPVRVLGDWSEVLEGHGD</sequence>
<reference evidence="3 4" key="1">
    <citation type="submission" date="2020-07" db="EMBL/GenBank/DDBJ databases">
        <title>Sequencing the genomes of 1000 actinobacteria strains.</title>
        <authorList>
            <person name="Klenk H.-P."/>
        </authorList>
    </citation>
    <scope>NUCLEOTIDE SEQUENCE [LARGE SCALE GENOMIC DNA]</scope>
    <source>
        <strain evidence="3 4">DSM 45763</strain>
    </source>
</reference>
<feature type="region of interest" description="Disordered" evidence="1">
    <location>
        <begin position="1"/>
        <end position="24"/>
    </location>
</feature>
<evidence type="ECO:0000313" key="4">
    <source>
        <dbReference type="Proteomes" id="UP000576393"/>
    </source>
</evidence>
<dbReference type="InterPro" id="IPR058407">
    <property type="entry name" value="DUF8094"/>
</dbReference>
<dbReference type="RefSeq" id="WP_179821830.1">
    <property type="nucleotide sequence ID" value="NZ_JACCCO010000001.1"/>
</dbReference>
<comment type="caution">
    <text evidence="3">The sequence shown here is derived from an EMBL/GenBank/DDBJ whole genome shotgun (WGS) entry which is preliminary data.</text>
</comment>
<feature type="domain" description="DUF8094" evidence="2">
    <location>
        <begin position="24"/>
        <end position="303"/>
    </location>
</feature>
<accession>A0A852V1V6</accession>
<proteinExistence type="predicted"/>
<gene>
    <name evidence="3" type="ORF">HDA43_003383</name>
</gene>
<name>A0A852V1V6_9ACTN</name>
<protein>
    <recommendedName>
        <fullName evidence="2">DUF8094 domain-containing protein</fullName>
    </recommendedName>
</protein>
<dbReference type="Proteomes" id="UP000576393">
    <property type="component" value="Unassembled WGS sequence"/>
</dbReference>
<evidence type="ECO:0000256" key="1">
    <source>
        <dbReference type="SAM" id="MobiDB-lite"/>
    </source>
</evidence>